<keyword evidence="1" id="KW-0378">Hydrolase</keyword>
<protein>
    <submittedName>
        <fullName evidence="1">Carboxypeptidase regulatory-like domain-containing protein</fullName>
    </submittedName>
</protein>
<reference evidence="1 2" key="1">
    <citation type="submission" date="2020-08" db="EMBL/GenBank/DDBJ databases">
        <title>Hymenobacter sp. S2-20-2 genome sequencing.</title>
        <authorList>
            <person name="Jin L."/>
        </authorList>
    </citation>
    <scope>NUCLEOTIDE SEQUENCE [LARGE SCALE GENOMIC DNA]</scope>
    <source>
        <strain evidence="1 2">S2-20-2</strain>
    </source>
</reference>
<organism evidence="1 2">
    <name type="scientific">Hymenobacter sediminicola</name>
    <dbReference type="NCBI Taxonomy" id="2761579"/>
    <lineage>
        <taxon>Bacteria</taxon>
        <taxon>Pseudomonadati</taxon>
        <taxon>Bacteroidota</taxon>
        <taxon>Cytophagia</taxon>
        <taxon>Cytophagales</taxon>
        <taxon>Hymenobacteraceae</taxon>
        <taxon>Hymenobacter</taxon>
    </lineage>
</organism>
<dbReference type="Gene3D" id="2.60.40.1120">
    <property type="entry name" value="Carboxypeptidase-like, regulatory domain"/>
    <property type="match status" value="1"/>
</dbReference>
<dbReference type="EMBL" id="CP060202">
    <property type="protein sequence ID" value="QNH61056.1"/>
    <property type="molecule type" value="Genomic_DNA"/>
</dbReference>
<dbReference type="KEGG" id="hsk:H4317_12830"/>
<evidence type="ECO:0000313" key="1">
    <source>
        <dbReference type="EMBL" id="QNH61056.1"/>
    </source>
</evidence>
<gene>
    <name evidence="1" type="ORF">H4317_12830</name>
</gene>
<evidence type="ECO:0000313" key="2">
    <source>
        <dbReference type="Proteomes" id="UP000515489"/>
    </source>
</evidence>
<sequence length="326" mass="36197">MRLLQTALLIFFIGLLSGCEFRRESIRDVAVEIRVVDAATGKPIQGAEVLIVGIYDGPHRGTADGDSLIQAVTPATGLVKASLLQARVVGVAAQAPGYLPARQKVEVNQPVLAVTIPLRRAKPNTTLSKHLYYHLGLINDEELGHIYVDDSLRADIGSPVEIVMDYRYQERDVKIPDSYGINLSTARTSRDTTVCDVWLEPGPNNSQPTVFIAGGKGGIIPIINLHYSPSVVFDFDEAPATGYQKRYVLTGKENGFFIKTRDGNHYGKFFLSGTWSNFQAGAYEKDEPYNVYRWQGSCLFQSDGSRNLRVEPMRVNLLYFLRKDIP</sequence>
<dbReference type="PROSITE" id="PS51257">
    <property type="entry name" value="PROKAR_LIPOPROTEIN"/>
    <property type="match status" value="1"/>
</dbReference>
<proteinExistence type="predicted"/>
<dbReference type="AlphaFoldDB" id="A0A7G7W3W3"/>
<accession>A0A7G7W3W3</accession>
<keyword evidence="1" id="KW-0121">Carboxypeptidase</keyword>
<dbReference type="Proteomes" id="UP000515489">
    <property type="component" value="Chromosome"/>
</dbReference>
<dbReference type="GO" id="GO:0004180">
    <property type="term" value="F:carboxypeptidase activity"/>
    <property type="evidence" value="ECO:0007669"/>
    <property type="project" value="UniProtKB-KW"/>
</dbReference>
<name>A0A7G7W3W3_9BACT</name>
<keyword evidence="1" id="KW-0645">Protease</keyword>
<dbReference type="RefSeq" id="WP_185886986.1">
    <property type="nucleotide sequence ID" value="NZ_CP060202.1"/>
</dbReference>
<keyword evidence="2" id="KW-1185">Reference proteome</keyword>